<dbReference type="HAMAP" id="MF_00169">
    <property type="entry name" value="AroQ"/>
    <property type="match status" value="1"/>
</dbReference>
<keyword evidence="9" id="KW-0028">Amino-acid biosynthesis</keyword>
<dbReference type="PANTHER" id="PTHR21272">
    <property type="entry name" value="CATABOLIC 3-DEHYDROQUINASE"/>
    <property type="match status" value="1"/>
</dbReference>
<comment type="pathway">
    <text evidence="3 9">Metabolic intermediate biosynthesis; chorismate biosynthesis; chorismate from D-erythrose 4-phosphate and phosphoenolpyruvate: step 3/7.</text>
</comment>
<dbReference type="Gene3D" id="3.40.50.9100">
    <property type="entry name" value="Dehydroquinase, class II"/>
    <property type="match status" value="1"/>
</dbReference>
<feature type="active site" description="Proton acceptor" evidence="9">
    <location>
        <position position="24"/>
    </location>
</feature>
<dbReference type="EC" id="4.2.1.10" evidence="6 9"/>
<evidence type="ECO:0000256" key="8">
    <source>
        <dbReference type="ARBA" id="ARBA00023239"/>
    </source>
</evidence>
<comment type="similarity">
    <text evidence="4 9">Belongs to the type-II 3-dehydroquinase family.</text>
</comment>
<evidence type="ECO:0000256" key="3">
    <source>
        <dbReference type="ARBA" id="ARBA00004902"/>
    </source>
</evidence>
<comment type="caution">
    <text evidence="10">The sequence shown here is derived from an EMBL/GenBank/DDBJ whole genome shotgun (WGS) entry which is preliminary data.</text>
</comment>
<evidence type="ECO:0000256" key="5">
    <source>
        <dbReference type="ARBA" id="ARBA00011193"/>
    </source>
</evidence>
<evidence type="ECO:0000256" key="1">
    <source>
        <dbReference type="ARBA" id="ARBA00001864"/>
    </source>
</evidence>
<dbReference type="EMBL" id="JAQZSM010000014">
    <property type="protein sequence ID" value="MDD7972266.1"/>
    <property type="molecule type" value="Genomic_DNA"/>
</dbReference>
<keyword evidence="7 9" id="KW-0057">Aromatic amino acid biosynthesis</keyword>
<accession>A0ABT5TAX6</accession>
<comment type="catalytic activity">
    <reaction evidence="1 9">
        <text>3-dehydroquinate = 3-dehydroshikimate + H2O</text>
        <dbReference type="Rhea" id="RHEA:21096"/>
        <dbReference type="ChEBI" id="CHEBI:15377"/>
        <dbReference type="ChEBI" id="CHEBI:16630"/>
        <dbReference type="ChEBI" id="CHEBI:32364"/>
        <dbReference type="EC" id="4.2.1.10"/>
    </reaction>
</comment>
<evidence type="ECO:0000313" key="11">
    <source>
        <dbReference type="Proteomes" id="UP001431784"/>
    </source>
</evidence>
<sequence>MSGAIHVLNGPNLNRLGTREPEIYGATTLAEIEALCHEAAGPRALLFRQSNAEYQLIDWIHQAIDDNAAAIIINPAGLTFTSVPIMDALKMFRGTVIELHITNIHRREAVYHTSLVSKVVTAVIAGLGPQGYRTAVEAACRMTG</sequence>
<keyword evidence="11" id="KW-1185">Reference proteome</keyword>
<dbReference type="NCBIfam" id="NF003807">
    <property type="entry name" value="PRK05395.1-4"/>
    <property type="match status" value="1"/>
</dbReference>
<dbReference type="NCBIfam" id="NF003806">
    <property type="entry name" value="PRK05395.1-3"/>
    <property type="match status" value="1"/>
</dbReference>
<feature type="binding site" evidence="9">
    <location>
        <position position="87"/>
    </location>
    <ligand>
        <name>substrate</name>
    </ligand>
</feature>
<comment type="subunit">
    <text evidence="5 9">Homododecamer.</text>
</comment>
<dbReference type="PIRSF" id="PIRSF001399">
    <property type="entry name" value="DHquinase_II"/>
    <property type="match status" value="1"/>
</dbReference>
<feature type="binding site" evidence="9">
    <location>
        <begin position="101"/>
        <end position="102"/>
    </location>
    <ligand>
        <name>substrate</name>
    </ligand>
</feature>
<dbReference type="PROSITE" id="PS01029">
    <property type="entry name" value="DEHYDROQUINASE_II"/>
    <property type="match status" value="1"/>
</dbReference>
<feature type="binding site" evidence="9">
    <location>
        <position position="74"/>
    </location>
    <ligand>
        <name>substrate</name>
    </ligand>
</feature>
<dbReference type="InterPro" id="IPR018509">
    <property type="entry name" value="DHquinase_II_CS"/>
</dbReference>
<gene>
    <name evidence="9" type="primary">aroQ</name>
    <name evidence="10" type="ORF">PUT78_14260</name>
</gene>
<dbReference type="SUPFAM" id="SSF52304">
    <property type="entry name" value="Type II 3-dehydroquinate dehydratase"/>
    <property type="match status" value="1"/>
</dbReference>
<evidence type="ECO:0000256" key="7">
    <source>
        <dbReference type="ARBA" id="ARBA00023141"/>
    </source>
</evidence>
<dbReference type="Proteomes" id="UP001431784">
    <property type="component" value="Unassembled WGS sequence"/>
</dbReference>
<dbReference type="InterPro" id="IPR001874">
    <property type="entry name" value="DHquinase_II"/>
</dbReference>
<keyword evidence="8 9" id="KW-0456">Lyase</keyword>
<organism evidence="10 11">
    <name type="scientific">Roseinatronobacter alkalisoli</name>
    <dbReference type="NCBI Taxonomy" id="3028235"/>
    <lineage>
        <taxon>Bacteria</taxon>
        <taxon>Pseudomonadati</taxon>
        <taxon>Pseudomonadota</taxon>
        <taxon>Alphaproteobacteria</taxon>
        <taxon>Rhodobacterales</taxon>
        <taxon>Paracoccaceae</taxon>
        <taxon>Roseinatronobacter</taxon>
    </lineage>
</organism>
<feature type="active site" description="Proton donor" evidence="9">
    <location>
        <position position="100"/>
    </location>
</feature>
<name>A0ABT5TAX6_9RHOB</name>
<dbReference type="RefSeq" id="WP_274352944.1">
    <property type="nucleotide sequence ID" value="NZ_JAQZSM010000014.1"/>
</dbReference>
<proteinExistence type="inferred from homology"/>
<evidence type="ECO:0000256" key="4">
    <source>
        <dbReference type="ARBA" id="ARBA00011037"/>
    </source>
</evidence>
<evidence type="ECO:0000313" key="10">
    <source>
        <dbReference type="EMBL" id="MDD7972266.1"/>
    </source>
</evidence>
<dbReference type="CDD" id="cd00466">
    <property type="entry name" value="DHQase_II"/>
    <property type="match status" value="1"/>
</dbReference>
<dbReference type="InterPro" id="IPR036441">
    <property type="entry name" value="DHquinase_II_sf"/>
</dbReference>
<feature type="site" description="Transition state stabilizer" evidence="9">
    <location>
        <position position="19"/>
    </location>
</feature>
<evidence type="ECO:0000256" key="6">
    <source>
        <dbReference type="ARBA" id="ARBA00012060"/>
    </source>
</evidence>
<dbReference type="Pfam" id="PF01220">
    <property type="entry name" value="DHquinase_II"/>
    <property type="match status" value="1"/>
</dbReference>
<comment type="function">
    <text evidence="2 9">Catalyzes a trans-dehydration via an enolate intermediate.</text>
</comment>
<evidence type="ECO:0000256" key="2">
    <source>
        <dbReference type="ARBA" id="ARBA00003924"/>
    </source>
</evidence>
<comment type="caution">
    <text evidence="9">Lacks conserved residue(s) required for the propagation of feature annotation.</text>
</comment>
<reference evidence="10" key="1">
    <citation type="submission" date="2023-02" db="EMBL/GenBank/DDBJ databases">
        <title>Description of Roseinatronobacter alkalisoli sp. nov., an alkaliphilic bacerium isolated from soda soil.</title>
        <authorList>
            <person name="Wei W."/>
        </authorList>
    </citation>
    <scope>NUCLEOTIDE SEQUENCE</scope>
    <source>
        <strain evidence="10">HJB301</strain>
    </source>
</reference>
<evidence type="ECO:0000256" key="9">
    <source>
        <dbReference type="HAMAP-Rule" id="MF_00169"/>
    </source>
</evidence>
<dbReference type="PANTHER" id="PTHR21272:SF3">
    <property type="entry name" value="CATABOLIC 3-DEHYDROQUINASE"/>
    <property type="match status" value="1"/>
</dbReference>
<protein>
    <recommendedName>
        <fullName evidence="6 9">3-dehydroquinate dehydratase</fullName>
        <shortName evidence="9">3-dehydroquinase</shortName>
        <ecNumber evidence="6 9">4.2.1.10</ecNumber>
    </recommendedName>
    <alternativeName>
        <fullName evidence="9">Type II DHQase</fullName>
    </alternativeName>
</protein>